<organism evidence="9 10">
    <name type="scientific">Ureibacillus chungkukjangi</name>
    <dbReference type="NCBI Taxonomy" id="1202712"/>
    <lineage>
        <taxon>Bacteria</taxon>
        <taxon>Bacillati</taxon>
        <taxon>Bacillota</taxon>
        <taxon>Bacilli</taxon>
        <taxon>Bacillales</taxon>
        <taxon>Caryophanaceae</taxon>
        <taxon>Ureibacillus</taxon>
    </lineage>
</organism>
<feature type="domain" description="ABC transmembrane type-1" evidence="8">
    <location>
        <begin position="96"/>
        <end position="275"/>
    </location>
</feature>
<dbReference type="GO" id="GO:0005275">
    <property type="term" value="F:amine transmembrane transporter activity"/>
    <property type="evidence" value="ECO:0007669"/>
    <property type="project" value="TreeGrafter"/>
</dbReference>
<dbReference type="OrthoDB" id="9801163at2"/>
<dbReference type="GO" id="GO:0031460">
    <property type="term" value="P:glycine betaine transport"/>
    <property type="evidence" value="ECO:0007669"/>
    <property type="project" value="TreeGrafter"/>
</dbReference>
<dbReference type="FunFam" id="1.10.3720.10:FF:000001">
    <property type="entry name" value="Glycine betaine ABC transporter, permease"/>
    <property type="match status" value="1"/>
</dbReference>
<reference evidence="9 10" key="1">
    <citation type="submission" date="2018-06" db="EMBL/GenBank/DDBJ databases">
        <title>Genomic Encyclopedia of Archaeal and Bacterial Type Strains, Phase II (KMG-II): from individual species to whole genera.</title>
        <authorList>
            <person name="Goeker M."/>
        </authorList>
    </citation>
    <scope>NUCLEOTIDE SEQUENCE [LARGE SCALE GENOMIC DNA]</scope>
    <source>
        <strain evidence="9 10">KACC 16626</strain>
    </source>
</reference>
<dbReference type="SUPFAM" id="SSF161098">
    <property type="entry name" value="MetI-like"/>
    <property type="match status" value="1"/>
</dbReference>
<keyword evidence="5 7" id="KW-1133">Transmembrane helix</keyword>
<dbReference type="GO" id="GO:0043190">
    <property type="term" value="C:ATP-binding cassette (ABC) transporter complex"/>
    <property type="evidence" value="ECO:0007669"/>
    <property type="project" value="TreeGrafter"/>
</dbReference>
<comment type="similarity">
    <text evidence="7">Belongs to the binding-protein-dependent transport system permease family.</text>
</comment>
<feature type="transmembrane region" description="Helical" evidence="7">
    <location>
        <begin position="223"/>
        <end position="242"/>
    </location>
</feature>
<dbReference type="Pfam" id="PF00528">
    <property type="entry name" value="BPD_transp_1"/>
    <property type="match status" value="1"/>
</dbReference>
<sequence>MSKILDRIPSLPVADSVESVMDWLTGNLSSLFSFIQSGGKNAMNLITDMLVAIPPVVFILVIALIAFIATKKKLGLAIFSIVGLLFIYNQGLWEQLMNTITLVIFSSIIAIIIGIPVGILMSKSAVAENVIKPILDFMQTMPGFVYLIPAVAFFGIGVVPGVFASVIFALPPTVRFTNLGIRQVPKELVEAADSYGSTGWQKLFKVELPLAKSTIMAGINQTVLLSLSMVVIASMIGAPGLGREVLSALQRAQVGNGFVAGLSLVIFAIIVDRLTQSFNKKK</sequence>
<dbReference type="GO" id="GO:0015871">
    <property type="term" value="P:choline transport"/>
    <property type="evidence" value="ECO:0007669"/>
    <property type="project" value="TreeGrafter"/>
</dbReference>
<dbReference type="PANTHER" id="PTHR47737">
    <property type="entry name" value="GLYCINE BETAINE/PROLINE BETAINE TRANSPORT SYSTEM PERMEASE PROTEIN PROW"/>
    <property type="match status" value="1"/>
</dbReference>
<keyword evidence="10" id="KW-1185">Reference proteome</keyword>
<keyword evidence="6 7" id="KW-0472">Membrane</keyword>
<evidence type="ECO:0000256" key="4">
    <source>
        <dbReference type="ARBA" id="ARBA00022692"/>
    </source>
</evidence>
<evidence type="ECO:0000313" key="9">
    <source>
        <dbReference type="EMBL" id="PYF06630.1"/>
    </source>
</evidence>
<evidence type="ECO:0000256" key="1">
    <source>
        <dbReference type="ARBA" id="ARBA00004141"/>
    </source>
</evidence>
<dbReference type="Proteomes" id="UP000247416">
    <property type="component" value="Unassembled WGS sequence"/>
</dbReference>
<evidence type="ECO:0000256" key="2">
    <source>
        <dbReference type="ARBA" id="ARBA00022448"/>
    </source>
</evidence>
<evidence type="ECO:0000256" key="6">
    <source>
        <dbReference type="ARBA" id="ARBA00023136"/>
    </source>
</evidence>
<feature type="transmembrane region" description="Helical" evidence="7">
    <location>
        <begin position="99"/>
        <end position="122"/>
    </location>
</feature>
<dbReference type="PANTHER" id="PTHR47737:SF1">
    <property type="entry name" value="GLYCINE BETAINE_PROLINE BETAINE TRANSPORT SYSTEM PERMEASE PROTEIN PROW"/>
    <property type="match status" value="1"/>
</dbReference>
<keyword evidence="4 7" id="KW-0812">Transmembrane</keyword>
<comment type="caution">
    <text evidence="9">The sequence shown here is derived from an EMBL/GenBank/DDBJ whole genome shotgun (WGS) entry which is preliminary data.</text>
</comment>
<evidence type="ECO:0000256" key="5">
    <source>
        <dbReference type="ARBA" id="ARBA00022989"/>
    </source>
</evidence>
<feature type="transmembrane region" description="Helical" evidence="7">
    <location>
        <begin position="49"/>
        <end position="69"/>
    </location>
</feature>
<accession>A0A318TS13</accession>
<dbReference type="Gene3D" id="1.10.3720.10">
    <property type="entry name" value="MetI-like"/>
    <property type="match status" value="1"/>
</dbReference>
<evidence type="ECO:0000256" key="3">
    <source>
        <dbReference type="ARBA" id="ARBA00022475"/>
    </source>
</evidence>
<gene>
    <name evidence="9" type="ORF">BJ095_10851</name>
</gene>
<dbReference type="InterPro" id="IPR035906">
    <property type="entry name" value="MetI-like_sf"/>
</dbReference>
<proteinExistence type="inferred from homology"/>
<dbReference type="RefSeq" id="WP_107934733.1">
    <property type="nucleotide sequence ID" value="NZ_CP085009.1"/>
</dbReference>
<comment type="subcellular location">
    <subcellularLocation>
        <location evidence="7">Cell membrane</location>
        <topology evidence="7">Multi-pass membrane protein</topology>
    </subcellularLocation>
    <subcellularLocation>
        <location evidence="1">Membrane</location>
        <topology evidence="1">Multi-pass membrane protein</topology>
    </subcellularLocation>
</comment>
<feature type="transmembrane region" description="Helical" evidence="7">
    <location>
        <begin position="143"/>
        <end position="170"/>
    </location>
</feature>
<keyword evidence="2 7" id="KW-0813">Transport</keyword>
<evidence type="ECO:0000259" key="8">
    <source>
        <dbReference type="PROSITE" id="PS50928"/>
    </source>
</evidence>
<dbReference type="InterPro" id="IPR000515">
    <property type="entry name" value="MetI-like"/>
</dbReference>
<dbReference type="AlphaFoldDB" id="A0A318TS13"/>
<dbReference type="PROSITE" id="PS50928">
    <property type="entry name" value="ABC_TM1"/>
    <property type="match status" value="1"/>
</dbReference>
<evidence type="ECO:0000313" key="10">
    <source>
        <dbReference type="Proteomes" id="UP000247416"/>
    </source>
</evidence>
<dbReference type="GO" id="GO:0015226">
    <property type="term" value="F:carnitine transmembrane transporter activity"/>
    <property type="evidence" value="ECO:0007669"/>
    <property type="project" value="TreeGrafter"/>
</dbReference>
<protein>
    <submittedName>
        <fullName evidence="9">Glycine betaine/proline transport system permease protein/glycine betaine/proline transport system substrate-binding protein</fullName>
    </submittedName>
</protein>
<keyword evidence="3" id="KW-1003">Cell membrane</keyword>
<name>A0A318TS13_9BACL</name>
<dbReference type="EMBL" id="QJTJ01000008">
    <property type="protein sequence ID" value="PYF06630.1"/>
    <property type="molecule type" value="Genomic_DNA"/>
</dbReference>
<feature type="transmembrane region" description="Helical" evidence="7">
    <location>
        <begin position="254"/>
        <end position="271"/>
    </location>
</feature>
<dbReference type="CDD" id="cd06261">
    <property type="entry name" value="TM_PBP2"/>
    <property type="match status" value="1"/>
</dbReference>
<feature type="transmembrane region" description="Helical" evidence="7">
    <location>
        <begin position="76"/>
        <end position="93"/>
    </location>
</feature>
<evidence type="ECO:0000256" key="7">
    <source>
        <dbReference type="RuleBase" id="RU363032"/>
    </source>
</evidence>